<gene>
    <name evidence="2" type="ORF">F0562_024523</name>
</gene>
<sequence>MKMKLLAWLFIIFCSHVLSSLALENFLASRNRGFDISNRLSPEQEAHGENRTIPLHGDGDDREYVVKHGMVNSRKARRGRGSNGGATVVHHPRSSDRSAASLLKPSFFFSTACGSLGLLLLDNVVPI</sequence>
<proteinExistence type="predicted"/>
<evidence type="ECO:0000313" key="3">
    <source>
        <dbReference type="Proteomes" id="UP000325577"/>
    </source>
</evidence>
<dbReference type="EMBL" id="CM018036">
    <property type="protein sequence ID" value="KAA8540558.1"/>
    <property type="molecule type" value="Genomic_DNA"/>
</dbReference>
<dbReference type="AlphaFoldDB" id="A0A5J5BD34"/>
<evidence type="ECO:0000313" key="2">
    <source>
        <dbReference type="EMBL" id="KAA8540558.1"/>
    </source>
</evidence>
<feature type="signal peptide" evidence="1">
    <location>
        <begin position="1"/>
        <end position="22"/>
    </location>
</feature>
<keyword evidence="3" id="KW-1185">Reference proteome</keyword>
<dbReference type="Proteomes" id="UP000325577">
    <property type="component" value="Linkage Group LG13"/>
</dbReference>
<evidence type="ECO:0000256" key="1">
    <source>
        <dbReference type="SAM" id="SignalP"/>
    </source>
</evidence>
<organism evidence="2 3">
    <name type="scientific">Nyssa sinensis</name>
    <dbReference type="NCBI Taxonomy" id="561372"/>
    <lineage>
        <taxon>Eukaryota</taxon>
        <taxon>Viridiplantae</taxon>
        <taxon>Streptophyta</taxon>
        <taxon>Embryophyta</taxon>
        <taxon>Tracheophyta</taxon>
        <taxon>Spermatophyta</taxon>
        <taxon>Magnoliopsida</taxon>
        <taxon>eudicotyledons</taxon>
        <taxon>Gunneridae</taxon>
        <taxon>Pentapetalae</taxon>
        <taxon>asterids</taxon>
        <taxon>Cornales</taxon>
        <taxon>Nyssaceae</taxon>
        <taxon>Nyssa</taxon>
    </lineage>
</organism>
<keyword evidence="1" id="KW-0732">Signal</keyword>
<protein>
    <submittedName>
        <fullName evidence="2">Uncharacterized protein</fullName>
    </submittedName>
</protein>
<name>A0A5J5BD34_9ASTE</name>
<feature type="chain" id="PRO_5023928122" evidence="1">
    <location>
        <begin position="23"/>
        <end position="127"/>
    </location>
</feature>
<accession>A0A5J5BD34</accession>
<reference evidence="2 3" key="1">
    <citation type="submission" date="2019-09" db="EMBL/GenBank/DDBJ databases">
        <title>A chromosome-level genome assembly of the Chinese tupelo Nyssa sinensis.</title>
        <authorList>
            <person name="Yang X."/>
            <person name="Kang M."/>
            <person name="Yang Y."/>
            <person name="Xiong H."/>
            <person name="Wang M."/>
            <person name="Zhang Z."/>
            <person name="Wang Z."/>
            <person name="Wu H."/>
            <person name="Ma T."/>
            <person name="Liu J."/>
            <person name="Xi Z."/>
        </authorList>
    </citation>
    <scope>NUCLEOTIDE SEQUENCE [LARGE SCALE GENOMIC DNA]</scope>
    <source>
        <strain evidence="2">J267</strain>
        <tissue evidence="2">Leaf</tissue>
    </source>
</reference>
<dbReference type="OrthoDB" id="1166521at2759"/>